<dbReference type="GO" id="GO:0005829">
    <property type="term" value="C:cytosol"/>
    <property type="evidence" value="ECO:0007669"/>
    <property type="project" value="TreeGrafter"/>
</dbReference>
<sequence>MMEDRKITRFGLVRHAETIWNRERRIQGQSDSALTAKGKKDADRWGRRLSRFSWDCILMSDVGRALETASRINKHLQTPVESDPRLREQDWGQWTGRIISEIETEASNLMQAQPKTGWEFCPPGGEDRLSVWQRSRSALTEAANRWRGDTILIVTHEGVIKSLIYHLAGRRFLPDEPALIKSCNLHWLIFSNNDLRIEKINALPLL</sequence>
<protein>
    <recommendedName>
        <fullName evidence="3">Histidine phosphatase family protein</fullName>
    </recommendedName>
</protein>
<evidence type="ECO:0008006" key="3">
    <source>
        <dbReference type="Google" id="ProtNLM"/>
    </source>
</evidence>
<dbReference type="EMBL" id="BARS01040932">
    <property type="protein sequence ID" value="GAG40666.1"/>
    <property type="molecule type" value="Genomic_DNA"/>
</dbReference>
<name>X0YVN3_9ZZZZ</name>
<accession>X0YVN3</accession>
<keyword evidence="1" id="KW-0378">Hydrolase</keyword>
<dbReference type="PANTHER" id="PTHR46517:SF1">
    <property type="entry name" value="FRUCTOSE-2,6-BISPHOSPHATASE TIGAR"/>
    <property type="match status" value="1"/>
</dbReference>
<dbReference type="CDD" id="cd07067">
    <property type="entry name" value="HP_PGM_like"/>
    <property type="match status" value="1"/>
</dbReference>
<dbReference type="Gene3D" id="3.40.50.1240">
    <property type="entry name" value="Phosphoglycerate mutase-like"/>
    <property type="match status" value="1"/>
</dbReference>
<dbReference type="InterPro" id="IPR051695">
    <property type="entry name" value="Phosphoglycerate_Mutase"/>
</dbReference>
<comment type="caution">
    <text evidence="2">The sequence shown here is derived from an EMBL/GenBank/DDBJ whole genome shotgun (WGS) entry which is preliminary data.</text>
</comment>
<evidence type="ECO:0000256" key="1">
    <source>
        <dbReference type="ARBA" id="ARBA00022801"/>
    </source>
</evidence>
<dbReference type="InterPro" id="IPR013078">
    <property type="entry name" value="His_Pase_superF_clade-1"/>
</dbReference>
<dbReference type="SMART" id="SM00855">
    <property type="entry name" value="PGAM"/>
    <property type="match status" value="1"/>
</dbReference>
<dbReference type="SUPFAM" id="SSF53254">
    <property type="entry name" value="Phosphoglycerate mutase-like"/>
    <property type="match status" value="1"/>
</dbReference>
<dbReference type="PANTHER" id="PTHR46517">
    <property type="entry name" value="FRUCTOSE-2,6-BISPHOSPHATASE TIGAR"/>
    <property type="match status" value="1"/>
</dbReference>
<dbReference type="InterPro" id="IPR029033">
    <property type="entry name" value="His_PPase_superfam"/>
</dbReference>
<dbReference type="GO" id="GO:0004331">
    <property type="term" value="F:fructose-2,6-bisphosphate 2-phosphatase activity"/>
    <property type="evidence" value="ECO:0007669"/>
    <property type="project" value="TreeGrafter"/>
</dbReference>
<dbReference type="GO" id="GO:0045820">
    <property type="term" value="P:negative regulation of glycolytic process"/>
    <property type="evidence" value="ECO:0007669"/>
    <property type="project" value="TreeGrafter"/>
</dbReference>
<dbReference type="AlphaFoldDB" id="X0YVN3"/>
<dbReference type="Pfam" id="PF00300">
    <property type="entry name" value="His_Phos_1"/>
    <property type="match status" value="1"/>
</dbReference>
<organism evidence="2">
    <name type="scientific">marine sediment metagenome</name>
    <dbReference type="NCBI Taxonomy" id="412755"/>
    <lineage>
        <taxon>unclassified sequences</taxon>
        <taxon>metagenomes</taxon>
        <taxon>ecological metagenomes</taxon>
    </lineage>
</organism>
<dbReference type="GO" id="GO:0043456">
    <property type="term" value="P:regulation of pentose-phosphate shunt"/>
    <property type="evidence" value="ECO:0007669"/>
    <property type="project" value="TreeGrafter"/>
</dbReference>
<evidence type="ECO:0000313" key="2">
    <source>
        <dbReference type="EMBL" id="GAG40666.1"/>
    </source>
</evidence>
<proteinExistence type="predicted"/>
<gene>
    <name evidence="2" type="ORF">S01H1_62327</name>
</gene>
<reference evidence="2" key="1">
    <citation type="journal article" date="2014" name="Front. Microbiol.">
        <title>High frequency of phylogenetically diverse reductive dehalogenase-homologous genes in deep subseafloor sedimentary metagenomes.</title>
        <authorList>
            <person name="Kawai M."/>
            <person name="Futagami T."/>
            <person name="Toyoda A."/>
            <person name="Takaki Y."/>
            <person name="Nishi S."/>
            <person name="Hori S."/>
            <person name="Arai W."/>
            <person name="Tsubouchi T."/>
            <person name="Morono Y."/>
            <person name="Uchiyama I."/>
            <person name="Ito T."/>
            <person name="Fujiyama A."/>
            <person name="Inagaki F."/>
            <person name="Takami H."/>
        </authorList>
    </citation>
    <scope>NUCLEOTIDE SEQUENCE</scope>
    <source>
        <strain evidence="2">Expedition CK06-06</strain>
    </source>
</reference>